<evidence type="ECO:0000313" key="3">
    <source>
        <dbReference type="EMBL" id="OGG13921.1"/>
    </source>
</evidence>
<dbReference type="PROSITE" id="PS50293">
    <property type="entry name" value="TPR_REGION"/>
    <property type="match status" value="1"/>
</dbReference>
<dbReference type="InterPro" id="IPR011990">
    <property type="entry name" value="TPR-like_helical_dom_sf"/>
</dbReference>
<feature type="repeat" description="TPR" evidence="1">
    <location>
        <begin position="43"/>
        <end position="76"/>
    </location>
</feature>
<accession>A0A1F5ZNB1</accession>
<dbReference type="AlphaFoldDB" id="A0A1F5ZNB1"/>
<evidence type="ECO:0000256" key="1">
    <source>
        <dbReference type="PROSITE-ProRule" id="PRU00339"/>
    </source>
</evidence>
<dbReference type="PROSITE" id="PS50005">
    <property type="entry name" value="TPR"/>
    <property type="match status" value="1"/>
</dbReference>
<feature type="region of interest" description="Disordered" evidence="2">
    <location>
        <begin position="203"/>
        <end position="251"/>
    </location>
</feature>
<evidence type="ECO:0000313" key="4">
    <source>
        <dbReference type="Proteomes" id="UP000177416"/>
    </source>
</evidence>
<organism evidence="3 4">
    <name type="scientific">Candidatus Gottesmanbacteria bacterium RIFCSPHIGHO2_01_FULL_46_14</name>
    <dbReference type="NCBI Taxonomy" id="1798380"/>
    <lineage>
        <taxon>Bacteria</taxon>
        <taxon>Candidatus Gottesmaniibacteriota</taxon>
    </lineage>
</organism>
<feature type="compositionally biased region" description="Polar residues" evidence="2">
    <location>
        <begin position="203"/>
        <end position="213"/>
    </location>
</feature>
<dbReference type="SUPFAM" id="SSF48452">
    <property type="entry name" value="TPR-like"/>
    <property type="match status" value="1"/>
</dbReference>
<dbReference type="EMBL" id="MFJJ01000028">
    <property type="protein sequence ID" value="OGG13921.1"/>
    <property type="molecule type" value="Genomic_DNA"/>
</dbReference>
<comment type="caution">
    <text evidence="3">The sequence shown here is derived from an EMBL/GenBank/DDBJ whole genome shotgun (WGS) entry which is preliminary data.</text>
</comment>
<reference evidence="3 4" key="1">
    <citation type="journal article" date="2016" name="Nat. Commun.">
        <title>Thousands of microbial genomes shed light on interconnected biogeochemical processes in an aquifer system.</title>
        <authorList>
            <person name="Anantharaman K."/>
            <person name="Brown C.T."/>
            <person name="Hug L.A."/>
            <person name="Sharon I."/>
            <person name="Castelle C.J."/>
            <person name="Probst A.J."/>
            <person name="Thomas B.C."/>
            <person name="Singh A."/>
            <person name="Wilkins M.J."/>
            <person name="Karaoz U."/>
            <person name="Brodie E.L."/>
            <person name="Williams K.H."/>
            <person name="Hubbard S.S."/>
            <person name="Banfield J.F."/>
        </authorList>
    </citation>
    <scope>NUCLEOTIDE SEQUENCE [LARGE SCALE GENOMIC DNA]</scope>
</reference>
<dbReference type="Gene3D" id="1.25.40.10">
    <property type="entry name" value="Tetratricopeptide repeat domain"/>
    <property type="match status" value="1"/>
</dbReference>
<protein>
    <submittedName>
        <fullName evidence="3">Uncharacterized protein</fullName>
    </submittedName>
</protein>
<proteinExistence type="predicted"/>
<dbReference type="InterPro" id="IPR019734">
    <property type="entry name" value="TPR_rpt"/>
</dbReference>
<dbReference type="SMART" id="SM00028">
    <property type="entry name" value="TPR"/>
    <property type="match status" value="1"/>
</dbReference>
<dbReference type="Proteomes" id="UP000177416">
    <property type="component" value="Unassembled WGS sequence"/>
</dbReference>
<gene>
    <name evidence="3" type="ORF">A2875_00975</name>
</gene>
<sequence>MPKQANASYSITPQSAIAQALRQNWKGATIINSELVKMDKDDIDAINRLGFAFMKLGQITHAKRIFEQALKIDPYNQIALKNNKRLTTLKRKDVSAPVGQNLSPLLFLEEPGKTKIVALVNPPPAHMLLTLTSGQEVTLKPRNHCVEIRTGKNAYLGALPDDLSFKLLKFLNGGNRYQVHVKSIGKNFLTVIIRELERGSQFANSPSFTASQPPLSPSRPNRDGEGPDVTPTGEDEIEPASPDLQGTNRDS</sequence>
<evidence type="ECO:0000256" key="2">
    <source>
        <dbReference type="SAM" id="MobiDB-lite"/>
    </source>
</evidence>
<keyword evidence="1" id="KW-0802">TPR repeat</keyword>
<name>A0A1F5ZNB1_9BACT</name>